<comment type="catalytic activity">
    <reaction evidence="14 15">
        <text>ATP + H2O = ADP + phosphate + H(+)</text>
        <dbReference type="Rhea" id="RHEA:13065"/>
        <dbReference type="ChEBI" id="CHEBI:15377"/>
        <dbReference type="ChEBI" id="CHEBI:15378"/>
        <dbReference type="ChEBI" id="CHEBI:30616"/>
        <dbReference type="ChEBI" id="CHEBI:43474"/>
        <dbReference type="ChEBI" id="CHEBI:456216"/>
        <dbReference type="EC" id="5.6.2.4"/>
    </reaction>
</comment>
<dbReference type="AlphaFoldDB" id="A0A1G2Q2X1"/>
<dbReference type="GO" id="GO:0005524">
    <property type="term" value="F:ATP binding"/>
    <property type="evidence" value="ECO:0007669"/>
    <property type="project" value="UniProtKB-KW"/>
</dbReference>
<keyword evidence="6 15" id="KW-0347">Helicase</keyword>
<evidence type="ECO:0000256" key="5">
    <source>
        <dbReference type="ARBA" id="ARBA00022801"/>
    </source>
</evidence>
<keyword evidence="8" id="KW-0238">DNA-binding</keyword>
<dbReference type="PROSITE" id="PS51192">
    <property type="entry name" value="HELICASE_ATP_BIND_1"/>
    <property type="match status" value="1"/>
</dbReference>
<reference evidence="18 19" key="1">
    <citation type="journal article" date="2016" name="Nat. Commun.">
        <title>Thousands of microbial genomes shed light on interconnected biogeochemical processes in an aquifer system.</title>
        <authorList>
            <person name="Anantharaman K."/>
            <person name="Brown C.T."/>
            <person name="Hug L.A."/>
            <person name="Sharon I."/>
            <person name="Castelle C.J."/>
            <person name="Probst A.J."/>
            <person name="Thomas B.C."/>
            <person name="Singh A."/>
            <person name="Wilkins M.J."/>
            <person name="Karaoz U."/>
            <person name="Brodie E.L."/>
            <person name="Williams K.H."/>
            <person name="Hubbard S.S."/>
            <person name="Banfield J.F."/>
        </authorList>
    </citation>
    <scope>NUCLEOTIDE SEQUENCE [LARGE SCALE GENOMIC DNA]</scope>
</reference>
<organism evidence="18 19">
    <name type="scientific">Candidatus Veblenbacteria bacterium RIFOXYA2_FULL_43_9</name>
    <dbReference type="NCBI Taxonomy" id="1802425"/>
    <lineage>
        <taxon>Bacteria</taxon>
        <taxon>Candidatus Vebleniibacteriota</taxon>
    </lineage>
</organism>
<dbReference type="SMART" id="SM00490">
    <property type="entry name" value="HELICc"/>
    <property type="match status" value="1"/>
</dbReference>
<dbReference type="Pfam" id="PF00270">
    <property type="entry name" value="DEAD"/>
    <property type="match status" value="1"/>
</dbReference>
<evidence type="ECO:0000256" key="7">
    <source>
        <dbReference type="ARBA" id="ARBA00022840"/>
    </source>
</evidence>
<dbReference type="PANTHER" id="PTHR47964:SF1">
    <property type="entry name" value="ATP-DEPENDENT DNA HELICASE HOMOLOG RECG, CHLOROPLASTIC"/>
    <property type="match status" value="1"/>
</dbReference>
<evidence type="ECO:0000256" key="10">
    <source>
        <dbReference type="ARBA" id="ARBA00023204"/>
    </source>
</evidence>
<dbReference type="EMBL" id="MHTB01000032">
    <property type="protein sequence ID" value="OHA54920.1"/>
    <property type="molecule type" value="Genomic_DNA"/>
</dbReference>
<name>A0A1G2Q2X1_9BACT</name>
<evidence type="ECO:0000259" key="17">
    <source>
        <dbReference type="PROSITE" id="PS51194"/>
    </source>
</evidence>
<dbReference type="Gene3D" id="2.40.50.140">
    <property type="entry name" value="Nucleic acid-binding proteins"/>
    <property type="match status" value="1"/>
</dbReference>
<keyword evidence="4 15" id="KW-0227">DNA damage</keyword>
<keyword evidence="10 15" id="KW-0234">DNA repair</keyword>
<comment type="similarity">
    <text evidence="1 15">Belongs to the helicase family. RecG subfamily.</text>
</comment>
<dbReference type="InterPro" id="IPR011545">
    <property type="entry name" value="DEAD/DEAH_box_helicase_dom"/>
</dbReference>
<dbReference type="NCBIfam" id="NF008168">
    <property type="entry name" value="PRK10917.2-2"/>
    <property type="match status" value="1"/>
</dbReference>
<dbReference type="PANTHER" id="PTHR47964">
    <property type="entry name" value="ATP-DEPENDENT DNA HELICASE HOMOLOG RECG, CHLOROPLASTIC"/>
    <property type="match status" value="1"/>
</dbReference>
<evidence type="ECO:0000256" key="6">
    <source>
        <dbReference type="ARBA" id="ARBA00022806"/>
    </source>
</evidence>
<accession>A0A1G2Q2X1</accession>
<sequence>MLSLQSNLTEMKGVGPTLAKRLAKLGLIAVNDLVNHFPSRYEDFSHLVSINKLKVGERVTIKGKVQLINTRRSWKRRLTITEALIKDSTGSVKAVWFNQPYLTNTIKPGTEVMLAGILAAGSYGLQLEHPVIEPVARGGIHTGRLVPIYPSTSQLTQRLIRNLIARVLPQVQLIKEYLPTEILKKFNLPKLNRAVYDLHFPSSIEELTIARRRVTFDELLTIHLKSLLARQTLENNQATPIPFAESTKTLVKSLPWLLTNDQKIAAWEIIKDLGKQRPMYRLLQGDVGSGKTVVAGLACFNCIKTNLQAAILAPTEILAQQHWHTITNLLKPHKITCALLTRGQSATSDTASTTASRVKQRLKSGEIDLVIGTHALLQSDVDFKKLGLVVIDEQHRFGVEQRQAIIANRQSAPHLLSMTATPIPRSLALTLYGDLDISFIKTMPLGRQPITTKLIKPGERASAYNLIRQEINKGNRVFIICPLIEESDTLGVKAVTTEQARLQQEIFPGIKIGLLHGKLKGQEKTKVMADFKNGRSPILVSTSIVEVGVDVPEATTMVIEGAERFGLAQLHQFRGRVGRSERPSYCLLMTDSTTPRGLERLQAMTKFQSGFDLAEFDLDHRGPGDLLGEVQSGWLKLRFAELANTELLKTVREAGKLLMAMDNTLKHWPTLQAKVSQESFHPE</sequence>
<dbReference type="GO" id="GO:0006310">
    <property type="term" value="P:DNA recombination"/>
    <property type="evidence" value="ECO:0007669"/>
    <property type="project" value="UniProtKB-UniRule"/>
</dbReference>
<dbReference type="Gene3D" id="3.40.50.300">
    <property type="entry name" value="P-loop containing nucleotide triphosphate hydrolases"/>
    <property type="match status" value="2"/>
</dbReference>
<gene>
    <name evidence="18" type="ORF">A2226_02560</name>
</gene>
<dbReference type="SMART" id="SM00487">
    <property type="entry name" value="DEXDc"/>
    <property type="match status" value="1"/>
</dbReference>
<dbReference type="GO" id="GO:0043138">
    <property type="term" value="F:3'-5' DNA helicase activity"/>
    <property type="evidence" value="ECO:0007669"/>
    <property type="project" value="UniProtKB-EC"/>
</dbReference>
<evidence type="ECO:0000256" key="4">
    <source>
        <dbReference type="ARBA" id="ARBA00022763"/>
    </source>
</evidence>
<evidence type="ECO:0000256" key="13">
    <source>
        <dbReference type="ARBA" id="ARBA00034808"/>
    </source>
</evidence>
<dbReference type="InterPro" id="IPR027417">
    <property type="entry name" value="P-loop_NTPase"/>
</dbReference>
<dbReference type="SUPFAM" id="SSF52540">
    <property type="entry name" value="P-loop containing nucleoside triphosphate hydrolases"/>
    <property type="match status" value="2"/>
</dbReference>
<evidence type="ECO:0000259" key="16">
    <source>
        <dbReference type="PROSITE" id="PS51192"/>
    </source>
</evidence>
<dbReference type="NCBIfam" id="TIGR00643">
    <property type="entry name" value="recG"/>
    <property type="match status" value="1"/>
</dbReference>
<dbReference type="Pfam" id="PF19833">
    <property type="entry name" value="RecG_dom3_C"/>
    <property type="match status" value="1"/>
</dbReference>
<proteinExistence type="inferred from homology"/>
<keyword evidence="7 15" id="KW-0067">ATP-binding</keyword>
<evidence type="ECO:0000256" key="11">
    <source>
        <dbReference type="ARBA" id="ARBA00023235"/>
    </source>
</evidence>
<evidence type="ECO:0000313" key="19">
    <source>
        <dbReference type="Proteomes" id="UP000178936"/>
    </source>
</evidence>
<dbReference type="InterPro" id="IPR033454">
    <property type="entry name" value="RecG_wedge"/>
</dbReference>
<keyword evidence="11" id="KW-0413">Isomerase</keyword>
<evidence type="ECO:0000256" key="3">
    <source>
        <dbReference type="ARBA" id="ARBA00022741"/>
    </source>
</evidence>
<dbReference type="GO" id="GO:0016887">
    <property type="term" value="F:ATP hydrolysis activity"/>
    <property type="evidence" value="ECO:0007669"/>
    <property type="project" value="RHEA"/>
</dbReference>
<keyword evidence="5 15" id="KW-0378">Hydrolase</keyword>
<dbReference type="GO" id="GO:0006281">
    <property type="term" value="P:DNA repair"/>
    <property type="evidence" value="ECO:0007669"/>
    <property type="project" value="UniProtKB-UniRule"/>
</dbReference>
<evidence type="ECO:0000256" key="9">
    <source>
        <dbReference type="ARBA" id="ARBA00023172"/>
    </source>
</evidence>
<dbReference type="SUPFAM" id="SSF50249">
    <property type="entry name" value="Nucleic acid-binding proteins"/>
    <property type="match status" value="1"/>
</dbReference>
<evidence type="ECO:0000256" key="12">
    <source>
        <dbReference type="ARBA" id="ARBA00034617"/>
    </source>
</evidence>
<dbReference type="InterPro" id="IPR014001">
    <property type="entry name" value="Helicase_ATP-bd"/>
</dbReference>
<dbReference type="InterPro" id="IPR004609">
    <property type="entry name" value="ATP-dep_DNA_helicase_RecG"/>
</dbReference>
<dbReference type="GO" id="GO:0003677">
    <property type="term" value="F:DNA binding"/>
    <property type="evidence" value="ECO:0007669"/>
    <property type="project" value="UniProtKB-KW"/>
</dbReference>
<keyword evidence="9 15" id="KW-0233">DNA recombination</keyword>
<comment type="catalytic activity">
    <reaction evidence="12 15">
        <text>Couples ATP hydrolysis with the unwinding of duplex DNA by translocating in the 3'-5' direction.</text>
        <dbReference type="EC" id="5.6.2.4"/>
    </reaction>
</comment>
<protein>
    <recommendedName>
        <fullName evidence="2 15">ATP-dependent DNA helicase RecG</fullName>
        <ecNumber evidence="13 15">5.6.2.4</ecNumber>
    </recommendedName>
</protein>
<evidence type="ECO:0000256" key="15">
    <source>
        <dbReference type="RuleBase" id="RU363016"/>
    </source>
</evidence>
<evidence type="ECO:0000256" key="14">
    <source>
        <dbReference type="ARBA" id="ARBA00048988"/>
    </source>
</evidence>
<feature type="domain" description="Helicase ATP-binding" evidence="16">
    <location>
        <begin position="272"/>
        <end position="440"/>
    </location>
</feature>
<dbReference type="EC" id="5.6.2.4" evidence="13 15"/>
<dbReference type="InterPro" id="IPR045562">
    <property type="entry name" value="RecG_dom3_C"/>
</dbReference>
<dbReference type="Pfam" id="PF00271">
    <property type="entry name" value="Helicase_C"/>
    <property type="match status" value="1"/>
</dbReference>
<dbReference type="NCBIfam" id="NF008165">
    <property type="entry name" value="PRK10917.1-3"/>
    <property type="match status" value="1"/>
</dbReference>
<dbReference type="Pfam" id="PF17191">
    <property type="entry name" value="RecG_wedge"/>
    <property type="match status" value="1"/>
</dbReference>
<dbReference type="InterPro" id="IPR012340">
    <property type="entry name" value="NA-bd_OB-fold"/>
</dbReference>
<comment type="function">
    <text evidence="15">Plays a critical role in recombination and DNA repair. Helps process Holliday junction intermediates to mature products by catalyzing branch migration. Has replication fork regression activity, unwinds stalled or blocked replication forks to make a HJ that can be resolved. Has a DNA unwinding activity characteristic of a DNA helicase with 3'-5' polarity.</text>
</comment>
<feature type="domain" description="Helicase C-terminal" evidence="17">
    <location>
        <begin position="449"/>
        <end position="619"/>
    </location>
</feature>
<evidence type="ECO:0000313" key="18">
    <source>
        <dbReference type="EMBL" id="OHA54920.1"/>
    </source>
</evidence>
<dbReference type="PROSITE" id="PS51194">
    <property type="entry name" value="HELICASE_CTER"/>
    <property type="match status" value="1"/>
</dbReference>
<dbReference type="CDD" id="cd04488">
    <property type="entry name" value="RecG_wedge_OBF"/>
    <property type="match status" value="1"/>
</dbReference>
<dbReference type="InterPro" id="IPR047112">
    <property type="entry name" value="RecG/Mfd"/>
</dbReference>
<dbReference type="InterPro" id="IPR001650">
    <property type="entry name" value="Helicase_C-like"/>
</dbReference>
<keyword evidence="3 15" id="KW-0547">Nucleotide-binding</keyword>
<dbReference type="Proteomes" id="UP000178936">
    <property type="component" value="Unassembled WGS sequence"/>
</dbReference>
<evidence type="ECO:0000256" key="2">
    <source>
        <dbReference type="ARBA" id="ARBA00017846"/>
    </source>
</evidence>
<evidence type="ECO:0000256" key="1">
    <source>
        <dbReference type="ARBA" id="ARBA00007504"/>
    </source>
</evidence>
<comment type="caution">
    <text evidence="18">The sequence shown here is derived from an EMBL/GenBank/DDBJ whole genome shotgun (WGS) entry which is preliminary data.</text>
</comment>
<evidence type="ECO:0000256" key="8">
    <source>
        <dbReference type="ARBA" id="ARBA00023125"/>
    </source>
</evidence>